<reference evidence="1 2" key="1">
    <citation type="submission" date="2019-08" db="EMBL/GenBank/DDBJ databases">
        <title>Whole genome of Aphis craccivora.</title>
        <authorList>
            <person name="Voronova N.V."/>
            <person name="Shulinski R.S."/>
            <person name="Bandarenka Y.V."/>
            <person name="Zhorov D.G."/>
            <person name="Warner D."/>
        </authorList>
    </citation>
    <scope>NUCLEOTIDE SEQUENCE [LARGE SCALE GENOMIC DNA]</scope>
    <source>
        <strain evidence="1">180601</strain>
        <tissue evidence="1">Whole Body</tissue>
    </source>
</reference>
<dbReference type="AlphaFoldDB" id="A0A6G0ZG92"/>
<sequence>MKRIVGRLYPSPPLEVALVKCRSKSPGPDRIPYCFIHNLGKIDRNHLLHLYNTMWKLGTLPNDWKRGTIIPIIKPGK</sequence>
<organism evidence="1 2">
    <name type="scientific">Aphis craccivora</name>
    <name type="common">Cowpea aphid</name>
    <dbReference type="NCBI Taxonomy" id="307492"/>
    <lineage>
        <taxon>Eukaryota</taxon>
        <taxon>Metazoa</taxon>
        <taxon>Ecdysozoa</taxon>
        <taxon>Arthropoda</taxon>
        <taxon>Hexapoda</taxon>
        <taxon>Insecta</taxon>
        <taxon>Pterygota</taxon>
        <taxon>Neoptera</taxon>
        <taxon>Paraneoptera</taxon>
        <taxon>Hemiptera</taxon>
        <taxon>Sternorrhyncha</taxon>
        <taxon>Aphidomorpha</taxon>
        <taxon>Aphidoidea</taxon>
        <taxon>Aphididae</taxon>
        <taxon>Aphidini</taxon>
        <taxon>Aphis</taxon>
        <taxon>Aphis</taxon>
    </lineage>
</organism>
<gene>
    <name evidence="1" type="ORF">FWK35_00001704</name>
</gene>
<keyword evidence="2" id="KW-1185">Reference proteome</keyword>
<comment type="caution">
    <text evidence="1">The sequence shown here is derived from an EMBL/GenBank/DDBJ whole genome shotgun (WGS) entry which is preliminary data.</text>
</comment>
<accession>A0A6G0ZG92</accession>
<dbReference type="PANTHER" id="PTHR19446">
    <property type="entry name" value="REVERSE TRANSCRIPTASES"/>
    <property type="match status" value="1"/>
</dbReference>
<name>A0A6G0ZG92_APHCR</name>
<proteinExistence type="predicted"/>
<evidence type="ECO:0000313" key="2">
    <source>
        <dbReference type="Proteomes" id="UP000478052"/>
    </source>
</evidence>
<dbReference type="OrthoDB" id="8008316at2759"/>
<dbReference type="Proteomes" id="UP000478052">
    <property type="component" value="Unassembled WGS sequence"/>
</dbReference>
<protein>
    <recommendedName>
        <fullName evidence="3">Reverse transcriptase domain-containing protein</fullName>
    </recommendedName>
</protein>
<dbReference type="EMBL" id="VUJU01000529">
    <property type="protein sequence ID" value="KAF0769814.1"/>
    <property type="molecule type" value="Genomic_DNA"/>
</dbReference>
<evidence type="ECO:0000313" key="1">
    <source>
        <dbReference type="EMBL" id="KAF0769814.1"/>
    </source>
</evidence>
<evidence type="ECO:0008006" key="3">
    <source>
        <dbReference type="Google" id="ProtNLM"/>
    </source>
</evidence>